<dbReference type="EMBL" id="UZAN01042585">
    <property type="protein sequence ID" value="VDP76325.1"/>
    <property type="molecule type" value="Genomic_DNA"/>
</dbReference>
<reference evidence="3 4" key="2">
    <citation type="submission" date="2018-11" db="EMBL/GenBank/DDBJ databases">
        <authorList>
            <consortium name="Pathogen Informatics"/>
        </authorList>
    </citation>
    <scope>NUCLEOTIDE SEQUENCE [LARGE SCALE GENOMIC DNA]</scope>
    <source>
        <strain evidence="3 4">Egypt</strain>
    </source>
</reference>
<dbReference type="GO" id="GO:0005737">
    <property type="term" value="C:cytoplasm"/>
    <property type="evidence" value="ECO:0007669"/>
    <property type="project" value="InterPro"/>
</dbReference>
<sequence length="216" mass="25073">MDFKKILDDTQSAVDRIFQATNEALGRSEKTEYDAEFMQLSAQADVLYNTTKKIIGSVEFWVNPHPGRRLEDIGQALKKCGEYHRTLATIENERNQTVEKKLLLVFFHFMQYDWVGLQTEMKKLQAARLDYDMARNKSKKETQADPELTKNVENLRAQFEAQMKETRTKLESMKLVHQNHIAALKEFVGAECRYFNACLEQARETVAFLDQLPDNA</sequence>
<dbReference type="SMART" id="SM00721">
    <property type="entry name" value="BAR"/>
    <property type="match status" value="1"/>
</dbReference>
<keyword evidence="1" id="KW-0175">Coiled coil</keyword>
<dbReference type="AlphaFoldDB" id="A0A183AFH1"/>
<gene>
    <name evidence="3" type="ORF">ECPE_LOCUS5708</name>
</gene>
<accession>A0A183AFH1</accession>
<name>A0A183AFH1_9TREM</name>
<evidence type="ECO:0000313" key="3">
    <source>
        <dbReference type="EMBL" id="VDP76325.1"/>
    </source>
</evidence>
<evidence type="ECO:0000313" key="5">
    <source>
        <dbReference type="WBParaSite" id="ECPE_0000571901-mRNA-1"/>
    </source>
</evidence>
<reference evidence="5" key="1">
    <citation type="submission" date="2016-06" db="UniProtKB">
        <authorList>
            <consortium name="WormBaseParasite"/>
        </authorList>
    </citation>
    <scope>IDENTIFICATION</scope>
</reference>
<protein>
    <submittedName>
        <fullName evidence="5">BAR domain-containing protein</fullName>
    </submittedName>
</protein>
<dbReference type="InterPro" id="IPR004148">
    <property type="entry name" value="BAR_dom"/>
</dbReference>
<evidence type="ECO:0000259" key="2">
    <source>
        <dbReference type="SMART" id="SM00721"/>
    </source>
</evidence>
<organism evidence="5">
    <name type="scientific">Echinostoma caproni</name>
    <dbReference type="NCBI Taxonomy" id="27848"/>
    <lineage>
        <taxon>Eukaryota</taxon>
        <taxon>Metazoa</taxon>
        <taxon>Spiralia</taxon>
        <taxon>Lophotrochozoa</taxon>
        <taxon>Platyhelminthes</taxon>
        <taxon>Trematoda</taxon>
        <taxon>Digenea</taxon>
        <taxon>Plagiorchiida</taxon>
        <taxon>Echinostomata</taxon>
        <taxon>Echinostomatoidea</taxon>
        <taxon>Echinostomatidae</taxon>
        <taxon>Echinostoma</taxon>
    </lineage>
</organism>
<dbReference type="Gene3D" id="1.20.1270.60">
    <property type="entry name" value="Arfaptin homology (AH) domain/BAR domain"/>
    <property type="match status" value="1"/>
</dbReference>
<feature type="domain" description="BAR" evidence="2">
    <location>
        <begin position="9"/>
        <end position="211"/>
    </location>
</feature>
<dbReference type="Proteomes" id="UP000272942">
    <property type="component" value="Unassembled WGS sequence"/>
</dbReference>
<dbReference type="OrthoDB" id="14167at2759"/>
<dbReference type="InterPro" id="IPR027267">
    <property type="entry name" value="AH/BAR_dom_sf"/>
</dbReference>
<dbReference type="Pfam" id="PF03114">
    <property type="entry name" value="BAR"/>
    <property type="match status" value="1"/>
</dbReference>
<dbReference type="SUPFAM" id="SSF103657">
    <property type="entry name" value="BAR/IMD domain-like"/>
    <property type="match status" value="1"/>
</dbReference>
<evidence type="ECO:0000313" key="4">
    <source>
        <dbReference type="Proteomes" id="UP000272942"/>
    </source>
</evidence>
<proteinExistence type="predicted"/>
<dbReference type="WBParaSite" id="ECPE_0000571901-mRNA-1">
    <property type="protein sequence ID" value="ECPE_0000571901-mRNA-1"/>
    <property type="gene ID" value="ECPE_0000571901"/>
</dbReference>
<feature type="coiled-coil region" evidence="1">
    <location>
        <begin position="117"/>
        <end position="176"/>
    </location>
</feature>
<keyword evidence="4" id="KW-1185">Reference proteome</keyword>
<evidence type="ECO:0000256" key="1">
    <source>
        <dbReference type="SAM" id="Coils"/>
    </source>
</evidence>